<organism evidence="1 2">
    <name type="scientific">Penicillium desertorum</name>
    <dbReference type="NCBI Taxonomy" id="1303715"/>
    <lineage>
        <taxon>Eukaryota</taxon>
        <taxon>Fungi</taxon>
        <taxon>Dikarya</taxon>
        <taxon>Ascomycota</taxon>
        <taxon>Pezizomycotina</taxon>
        <taxon>Eurotiomycetes</taxon>
        <taxon>Eurotiomycetidae</taxon>
        <taxon>Eurotiales</taxon>
        <taxon>Aspergillaceae</taxon>
        <taxon>Penicillium</taxon>
    </lineage>
</organism>
<dbReference type="AlphaFoldDB" id="A0A9X0BL98"/>
<protein>
    <submittedName>
        <fullName evidence="1">Retrovirus polyprotein</fullName>
    </submittedName>
</protein>
<accession>A0A9X0BL98</accession>
<proteinExistence type="predicted"/>
<name>A0A9X0BL98_9EURO</name>
<dbReference type="EMBL" id="JAPWDO010000005">
    <property type="protein sequence ID" value="KAJ5471188.1"/>
    <property type="molecule type" value="Genomic_DNA"/>
</dbReference>
<evidence type="ECO:0000313" key="1">
    <source>
        <dbReference type="EMBL" id="KAJ5471188.1"/>
    </source>
</evidence>
<gene>
    <name evidence="1" type="ORF">N7530_008545</name>
</gene>
<reference evidence="1" key="2">
    <citation type="journal article" date="2023" name="IMA Fungus">
        <title>Comparative genomic study of the Penicillium genus elucidates a diverse pangenome and 15 lateral gene transfer events.</title>
        <authorList>
            <person name="Petersen C."/>
            <person name="Sorensen T."/>
            <person name="Nielsen M.R."/>
            <person name="Sondergaard T.E."/>
            <person name="Sorensen J.L."/>
            <person name="Fitzpatrick D.A."/>
            <person name="Frisvad J.C."/>
            <person name="Nielsen K.L."/>
        </authorList>
    </citation>
    <scope>NUCLEOTIDE SEQUENCE</scope>
    <source>
        <strain evidence="1">IBT 17660</strain>
    </source>
</reference>
<comment type="caution">
    <text evidence="1">The sequence shown here is derived from an EMBL/GenBank/DDBJ whole genome shotgun (WGS) entry which is preliminary data.</text>
</comment>
<keyword evidence="2" id="KW-1185">Reference proteome</keyword>
<reference evidence="1" key="1">
    <citation type="submission" date="2022-12" db="EMBL/GenBank/DDBJ databases">
        <authorList>
            <person name="Petersen C."/>
        </authorList>
    </citation>
    <scope>NUCLEOTIDE SEQUENCE</scope>
    <source>
        <strain evidence="1">IBT 17660</strain>
    </source>
</reference>
<evidence type="ECO:0000313" key="2">
    <source>
        <dbReference type="Proteomes" id="UP001147760"/>
    </source>
</evidence>
<dbReference type="Proteomes" id="UP001147760">
    <property type="component" value="Unassembled WGS sequence"/>
</dbReference>
<sequence length="106" mass="12364">MLPLSRWVVLVKRPIFIACHKNMTVKQMARLIVDYVLRIIRNPGIKIKLSTAYHQTKPLVRVRSRINNWSEYFSVVNLVASMIPWDIIEQSPFFIESGYEPAMSSD</sequence>